<evidence type="ECO:0000313" key="7">
    <source>
        <dbReference type="EMBL" id="QFI54502.1"/>
    </source>
</evidence>
<dbReference type="GO" id="GO:0005886">
    <property type="term" value="C:plasma membrane"/>
    <property type="evidence" value="ECO:0007669"/>
    <property type="project" value="UniProtKB-SubCell"/>
</dbReference>
<comment type="subcellular location">
    <subcellularLocation>
        <location evidence="1">Cell membrane</location>
        <topology evidence="1">Multi-pass membrane protein</topology>
    </subcellularLocation>
</comment>
<gene>
    <name evidence="7" type="ORF">FE240_07210</name>
</gene>
<keyword evidence="5 6" id="KW-0472">Membrane</keyword>
<organism evidence="7 8">
    <name type="scientific">Aeromonas simiae</name>
    <dbReference type="NCBI Taxonomy" id="218936"/>
    <lineage>
        <taxon>Bacteria</taxon>
        <taxon>Pseudomonadati</taxon>
        <taxon>Pseudomonadota</taxon>
        <taxon>Gammaproteobacteria</taxon>
        <taxon>Aeromonadales</taxon>
        <taxon>Aeromonadaceae</taxon>
        <taxon>Aeromonas</taxon>
    </lineage>
</organism>
<evidence type="ECO:0000256" key="3">
    <source>
        <dbReference type="ARBA" id="ARBA00022692"/>
    </source>
</evidence>
<feature type="transmembrane region" description="Helical" evidence="6">
    <location>
        <begin position="188"/>
        <end position="205"/>
    </location>
</feature>
<sequence length="206" mass="22176">MFGIHDLALFIASSLLLNLMPGPDSLLVMLRTAGQGWRAGVAATWGIGSGIMVHVLCATLGLSALLAASAQLFALVKLAGALYLVYLGLTLLRHHAAVRDSAPLPAMPLWAIYRQGMLTNVLNPKVALFFLAFMPQFIDPSGQQQGLAFILLGGIFNLGGMIWCHLLVLITATARHRLHLPARFKRALERLIGALFLAFGIRLAIS</sequence>
<dbReference type="RefSeq" id="WP_193003959.1">
    <property type="nucleotide sequence ID" value="NZ_CP040449.1"/>
</dbReference>
<keyword evidence="2" id="KW-1003">Cell membrane</keyword>
<protein>
    <submittedName>
        <fullName evidence="7">LysE family translocator</fullName>
    </submittedName>
</protein>
<dbReference type="EMBL" id="CP040449">
    <property type="protein sequence ID" value="QFI54502.1"/>
    <property type="molecule type" value="Genomic_DNA"/>
</dbReference>
<dbReference type="PANTHER" id="PTHR30086:SF20">
    <property type="entry name" value="ARGININE EXPORTER PROTEIN ARGO-RELATED"/>
    <property type="match status" value="1"/>
</dbReference>
<keyword evidence="4 6" id="KW-1133">Transmembrane helix</keyword>
<evidence type="ECO:0000313" key="8">
    <source>
        <dbReference type="Proteomes" id="UP000594034"/>
    </source>
</evidence>
<evidence type="ECO:0000256" key="6">
    <source>
        <dbReference type="SAM" id="Phobius"/>
    </source>
</evidence>
<evidence type="ECO:0000256" key="1">
    <source>
        <dbReference type="ARBA" id="ARBA00004651"/>
    </source>
</evidence>
<dbReference type="GO" id="GO:0015171">
    <property type="term" value="F:amino acid transmembrane transporter activity"/>
    <property type="evidence" value="ECO:0007669"/>
    <property type="project" value="TreeGrafter"/>
</dbReference>
<dbReference type="Pfam" id="PF01810">
    <property type="entry name" value="LysE"/>
    <property type="match status" value="1"/>
</dbReference>
<dbReference type="InterPro" id="IPR001123">
    <property type="entry name" value="LeuE-type"/>
</dbReference>
<feature type="transmembrane region" description="Helical" evidence="6">
    <location>
        <begin position="146"/>
        <end position="168"/>
    </location>
</feature>
<evidence type="ECO:0000256" key="4">
    <source>
        <dbReference type="ARBA" id="ARBA00022989"/>
    </source>
</evidence>
<reference evidence="7 8" key="1">
    <citation type="submission" date="2019-05" db="EMBL/GenBank/DDBJ databases">
        <title>OXA-830, a novel chromosomally encoded expanded-spectrum class D beta-lactamase in Aeromonas simiae.</title>
        <authorList>
            <person name="Zhou W."/>
            <person name="Chen Q."/>
        </authorList>
    </citation>
    <scope>NUCLEOTIDE SEQUENCE [LARGE SCALE GENOMIC DNA]</scope>
    <source>
        <strain evidence="7 8">A6</strain>
    </source>
</reference>
<dbReference type="AlphaFoldDB" id="A0A5J6WU99"/>
<evidence type="ECO:0000256" key="5">
    <source>
        <dbReference type="ARBA" id="ARBA00023136"/>
    </source>
</evidence>
<evidence type="ECO:0000256" key="2">
    <source>
        <dbReference type="ARBA" id="ARBA00022475"/>
    </source>
</evidence>
<proteinExistence type="predicted"/>
<feature type="transmembrane region" description="Helical" evidence="6">
    <location>
        <begin position="45"/>
        <end position="67"/>
    </location>
</feature>
<name>A0A5J6WU99_9GAMM</name>
<keyword evidence="3 6" id="KW-0812">Transmembrane</keyword>
<feature type="transmembrane region" description="Helical" evidence="6">
    <location>
        <begin position="74"/>
        <end position="92"/>
    </location>
</feature>
<dbReference type="Proteomes" id="UP000594034">
    <property type="component" value="Chromosome"/>
</dbReference>
<dbReference type="PIRSF" id="PIRSF006324">
    <property type="entry name" value="LeuE"/>
    <property type="match status" value="1"/>
</dbReference>
<keyword evidence="8" id="KW-1185">Reference proteome</keyword>
<accession>A0A5J6WU99</accession>
<dbReference type="KEGG" id="asim:FE240_07210"/>
<dbReference type="PANTHER" id="PTHR30086">
    <property type="entry name" value="ARGININE EXPORTER PROTEIN ARGO"/>
    <property type="match status" value="1"/>
</dbReference>